<protein>
    <recommendedName>
        <fullName evidence="4">threonine ammonia-lyase</fullName>
        <ecNumber evidence="4">4.3.1.19</ecNumber>
    </recommendedName>
    <alternativeName>
        <fullName evidence="8">Threonine deaminase</fullName>
    </alternativeName>
</protein>
<evidence type="ECO:0000256" key="8">
    <source>
        <dbReference type="ARBA" id="ARBA00031427"/>
    </source>
</evidence>
<dbReference type="FunFam" id="3.40.50.1100:FF:000005">
    <property type="entry name" value="Threonine dehydratase catabolic"/>
    <property type="match status" value="1"/>
</dbReference>
<dbReference type="InterPro" id="IPR001926">
    <property type="entry name" value="TrpB-like_PALP"/>
</dbReference>
<comment type="catalytic activity">
    <reaction evidence="1">
        <text>L-threonine = 2-oxobutanoate + NH4(+)</text>
        <dbReference type="Rhea" id="RHEA:22108"/>
        <dbReference type="ChEBI" id="CHEBI:16763"/>
        <dbReference type="ChEBI" id="CHEBI:28938"/>
        <dbReference type="ChEBI" id="CHEBI:57926"/>
        <dbReference type="EC" id="4.3.1.19"/>
    </reaction>
</comment>
<evidence type="ECO:0000256" key="5">
    <source>
        <dbReference type="ARBA" id="ARBA00022898"/>
    </source>
</evidence>
<sequence>MVGLEEIAAARRRLEGVAVRTPLLPYGRGVYLKPESLQPVGSFKLRGAYNKICTLSEAQRRRGVVAYSSGNHAQGVAYAARELGVRATIVMPRGAPEVKLRRTRALGAEIAPVGEGSEERRARAEELAAGRGYAIIPPYDDEAVIAGQGTVGLEIVEEVPEVATIWVPVGGGGLISGVAAAVKLGGSGARVIGVEPELAADARESFRRGELVGISGERAGRTLADGLRAQRLGEIPFRHIRRFVDDIVTVSEEQIADALRRLAFEARLVVEPSGAVAFAGCLAHGGGRANVAVVSGGNVEPRTFVRLLAAEFTGV</sequence>
<dbReference type="GO" id="GO:0004794">
    <property type="term" value="F:threonine deaminase activity"/>
    <property type="evidence" value="ECO:0007669"/>
    <property type="project" value="UniProtKB-EC"/>
</dbReference>
<dbReference type="OrthoDB" id="9811476at2"/>
<dbReference type="Pfam" id="PF00291">
    <property type="entry name" value="PALP"/>
    <property type="match status" value="1"/>
</dbReference>
<evidence type="ECO:0000256" key="1">
    <source>
        <dbReference type="ARBA" id="ARBA00001274"/>
    </source>
</evidence>
<feature type="domain" description="Tryptophan synthase beta chain-like PALP" evidence="9">
    <location>
        <begin position="20"/>
        <end position="284"/>
    </location>
</feature>
<evidence type="ECO:0000256" key="4">
    <source>
        <dbReference type="ARBA" id="ARBA00012096"/>
    </source>
</evidence>
<proteinExistence type="inferred from homology"/>
<dbReference type="EMBL" id="SKBU01000036">
    <property type="protein sequence ID" value="TCJ13941.1"/>
    <property type="molecule type" value="Genomic_DNA"/>
</dbReference>
<dbReference type="InterPro" id="IPR000634">
    <property type="entry name" value="Ser/Thr_deHydtase_PyrdxlP-BS"/>
</dbReference>
<dbReference type="Gene3D" id="3.40.50.1100">
    <property type="match status" value="2"/>
</dbReference>
<dbReference type="RefSeq" id="WP_132692749.1">
    <property type="nucleotide sequence ID" value="NZ_SKBU01000036.1"/>
</dbReference>
<evidence type="ECO:0000313" key="10">
    <source>
        <dbReference type="EMBL" id="TCJ13941.1"/>
    </source>
</evidence>
<evidence type="ECO:0000256" key="2">
    <source>
        <dbReference type="ARBA" id="ARBA00001933"/>
    </source>
</evidence>
<dbReference type="InterPro" id="IPR050147">
    <property type="entry name" value="Ser/Thr_Dehydratase"/>
</dbReference>
<keyword evidence="5" id="KW-0663">Pyridoxal phosphate</keyword>
<keyword evidence="11" id="KW-1185">Reference proteome</keyword>
<dbReference type="InterPro" id="IPR036052">
    <property type="entry name" value="TrpB-like_PALP_sf"/>
</dbReference>
<dbReference type="GO" id="GO:0006567">
    <property type="term" value="P:L-threonine catabolic process"/>
    <property type="evidence" value="ECO:0007669"/>
    <property type="project" value="TreeGrafter"/>
</dbReference>
<keyword evidence="6" id="KW-0456">Lyase</keyword>
<evidence type="ECO:0000313" key="11">
    <source>
        <dbReference type="Proteomes" id="UP000295244"/>
    </source>
</evidence>
<dbReference type="Proteomes" id="UP000295244">
    <property type="component" value="Unassembled WGS sequence"/>
</dbReference>
<evidence type="ECO:0000256" key="7">
    <source>
        <dbReference type="ARBA" id="ARBA00025527"/>
    </source>
</evidence>
<comment type="similarity">
    <text evidence="3">Belongs to the serine/threonine dehydratase family.</text>
</comment>
<gene>
    <name evidence="10" type="ORF">E0L93_14240</name>
</gene>
<dbReference type="GO" id="GO:0030170">
    <property type="term" value="F:pyridoxal phosphate binding"/>
    <property type="evidence" value="ECO:0007669"/>
    <property type="project" value="InterPro"/>
</dbReference>
<dbReference type="GO" id="GO:0003941">
    <property type="term" value="F:L-serine ammonia-lyase activity"/>
    <property type="evidence" value="ECO:0007669"/>
    <property type="project" value="TreeGrafter"/>
</dbReference>
<dbReference type="AlphaFoldDB" id="A0A4R1BAF7"/>
<dbReference type="PANTHER" id="PTHR48078:SF6">
    <property type="entry name" value="L-THREONINE DEHYDRATASE CATABOLIC TDCB"/>
    <property type="match status" value="1"/>
</dbReference>
<organism evidence="10 11">
    <name type="scientific">Rubrobacter taiwanensis</name>
    <dbReference type="NCBI Taxonomy" id="185139"/>
    <lineage>
        <taxon>Bacteria</taxon>
        <taxon>Bacillati</taxon>
        <taxon>Actinomycetota</taxon>
        <taxon>Rubrobacteria</taxon>
        <taxon>Rubrobacterales</taxon>
        <taxon>Rubrobacteraceae</taxon>
        <taxon>Rubrobacter</taxon>
    </lineage>
</organism>
<comment type="caution">
    <text evidence="10">The sequence shown here is derived from an EMBL/GenBank/DDBJ whole genome shotgun (WGS) entry which is preliminary data.</text>
</comment>
<evidence type="ECO:0000259" key="9">
    <source>
        <dbReference type="Pfam" id="PF00291"/>
    </source>
</evidence>
<dbReference type="SUPFAM" id="SSF53686">
    <property type="entry name" value="Tryptophan synthase beta subunit-like PLP-dependent enzymes"/>
    <property type="match status" value="1"/>
</dbReference>
<evidence type="ECO:0000256" key="3">
    <source>
        <dbReference type="ARBA" id="ARBA00010869"/>
    </source>
</evidence>
<dbReference type="GO" id="GO:0009097">
    <property type="term" value="P:isoleucine biosynthetic process"/>
    <property type="evidence" value="ECO:0007669"/>
    <property type="project" value="TreeGrafter"/>
</dbReference>
<dbReference type="GO" id="GO:0006565">
    <property type="term" value="P:L-serine catabolic process"/>
    <property type="evidence" value="ECO:0007669"/>
    <property type="project" value="TreeGrafter"/>
</dbReference>
<comment type="cofactor">
    <cofactor evidence="2">
        <name>pyridoxal 5'-phosphate</name>
        <dbReference type="ChEBI" id="CHEBI:597326"/>
    </cofactor>
</comment>
<comment type="function">
    <text evidence="7">Catalyzes the anaerobic formation of alpha-ketobutyrate and ammonia from threonine in a two-step reaction. The first step involved a dehydration of threonine and a production of enamine intermediates (aminocrotonate), which tautomerizes to its imine form (iminobutyrate). Both intermediates are unstable and short-lived. The second step is the nonenzymatic hydrolysis of the enamine/imine intermediates to form 2-ketobutyrate and free ammonia. In the low water environment of the cell, the second step is accelerated by RidA.</text>
</comment>
<dbReference type="PANTHER" id="PTHR48078">
    <property type="entry name" value="THREONINE DEHYDRATASE, MITOCHONDRIAL-RELATED"/>
    <property type="match status" value="1"/>
</dbReference>
<name>A0A4R1BAF7_9ACTN</name>
<dbReference type="EC" id="4.3.1.19" evidence="4"/>
<accession>A0A4R1BAF7</accession>
<reference evidence="10 11" key="1">
    <citation type="submission" date="2019-03" db="EMBL/GenBank/DDBJ databases">
        <title>Whole genome sequence of a novel Rubrobacter taiwanensis strain, isolated from Yellowstone National Park.</title>
        <authorList>
            <person name="Freed S."/>
            <person name="Ramaley R.F."/>
            <person name="Kyndt J.A."/>
        </authorList>
    </citation>
    <scope>NUCLEOTIDE SEQUENCE [LARGE SCALE GENOMIC DNA]</scope>
    <source>
        <strain evidence="10 11">Yellowstone</strain>
    </source>
</reference>
<evidence type="ECO:0000256" key="6">
    <source>
        <dbReference type="ARBA" id="ARBA00023239"/>
    </source>
</evidence>
<dbReference type="PROSITE" id="PS00165">
    <property type="entry name" value="DEHYDRATASE_SER_THR"/>
    <property type="match status" value="1"/>
</dbReference>
<dbReference type="CDD" id="cd01562">
    <property type="entry name" value="Thr-dehyd"/>
    <property type="match status" value="1"/>
</dbReference>